<keyword evidence="4" id="KW-0566">Pantothenate biosynthesis</keyword>
<evidence type="ECO:0000256" key="4">
    <source>
        <dbReference type="RuleBase" id="RU362068"/>
    </source>
</evidence>
<comment type="catalytic activity">
    <reaction evidence="4">
        <text>(R)-pantoate + NADP(+) = 2-dehydropantoate + NADPH + H(+)</text>
        <dbReference type="Rhea" id="RHEA:16233"/>
        <dbReference type="ChEBI" id="CHEBI:11561"/>
        <dbReference type="ChEBI" id="CHEBI:15378"/>
        <dbReference type="ChEBI" id="CHEBI:15980"/>
        <dbReference type="ChEBI" id="CHEBI:57783"/>
        <dbReference type="ChEBI" id="CHEBI:58349"/>
        <dbReference type="EC" id="1.1.1.169"/>
    </reaction>
</comment>
<sequence length="305" mass="33090">MKIGILGSGSVGSFFGSFLSEAGHDVTFIARGAHLAEMNKKGLLIKRDNDEITIHNTFTEDISALAECELVLFCVKSGDTRETAEKLVGVLNKSASVMSFQNGVSNEEVLVDVFGEDRVLSAVVFVQAAIKSPGVVEQYGSYGLVIGGLSEIGMNAAEKIAIVLKEAGVPVKCTDQVMLRKWKKYLFSLLFNPLTAAIDKTIGEILEDPHLKKIAWSIGLETVQVAALCGIPLTEKDIEQAFQNAELAKTHATSMLQDIRKGKVTEADELVGYVLDKAEIHGLSIDTLKTIYFILKNKENNLPTT</sequence>
<dbReference type="EC" id="1.1.1.169" evidence="4"/>
<dbReference type="Pfam" id="PF08546">
    <property type="entry name" value="ApbA_C"/>
    <property type="match status" value="1"/>
</dbReference>
<dbReference type="InterPro" id="IPR036291">
    <property type="entry name" value="NAD(P)-bd_dom_sf"/>
</dbReference>
<dbReference type="SUPFAM" id="SSF51735">
    <property type="entry name" value="NAD(P)-binding Rossmann-fold domains"/>
    <property type="match status" value="1"/>
</dbReference>
<dbReference type="SUPFAM" id="SSF48179">
    <property type="entry name" value="6-phosphogluconate dehydrogenase C-terminal domain-like"/>
    <property type="match status" value="1"/>
</dbReference>
<dbReference type="Pfam" id="PF02558">
    <property type="entry name" value="ApbA"/>
    <property type="match status" value="1"/>
</dbReference>
<protein>
    <recommendedName>
        <fullName evidence="4">2-dehydropantoate 2-reductase</fullName>
        <ecNumber evidence="4">1.1.1.169</ecNumber>
    </recommendedName>
    <alternativeName>
        <fullName evidence="4">Ketopantoate reductase</fullName>
    </alternativeName>
</protein>
<reference evidence="8" key="1">
    <citation type="journal article" date="2019" name="Int. J. Syst. Evol. Microbiol.">
        <title>The Global Catalogue of Microorganisms (GCM) 10K type strain sequencing project: providing services to taxonomists for standard genome sequencing and annotation.</title>
        <authorList>
            <consortium name="The Broad Institute Genomics Platform"/>
            <consortium name="The Broad Institute Genome Sequencing Center for Infectious Disease"/>
            <person name="Wu L."/>
            <person name="Ma J."/>
        </authorList>
    </citation>
    <scope>NUCLEOTIDE SEQUENCE [LARGE SCALE GENOMIC DNA]</scope>
    <source>
        <strain evidence="8">CGMCC 4.7177</strain>
    </source>
</reference>
<feature type="domain" description="Ketopantoate reductase N-terminal" evidence="5">
    <location>
        <begin position="3"/>
        <end position="148"/>
    </location>
</feature>
<evidence type="ECO:0000259" key="5">
    <source>
        <dbReference type="Pfam" id="PF02558"/>
    </source>
</evidence>
<dbReference type="InterPro" id="IPR003710">
    <property type="entry name" value="ApbA"/>
</dbReference>
<dbReference type="PANTHER" id="PTHR21708">
    <property type="entry name" value="PROBABLE 2-DEHYDROPANTOATE 2-REDUCTASE"/>
    <property type="match status" value="1"/>
</dbReference>
<evidence type="ECO:0000256" key="3">
    <source>
        <dbReference type="ARBA" id="ARBA00023002"/>
    </source>
</evidence>
<keyword evidence="3 4" id="KW-0560">Oxidoreductase</keyword>
<keyword evidence="8" id="KW-1185">Reference proteome</keyword>
<proteinExistence type="inferred from homology"/>
<evidence type="ECO:0000256" key="2">
    <source>
        <dbReference type="ARBA" id="ARBA00022857"/>
    </source>
</evidence>
<dbReference type="InterPro" id="IPR013752">
    <property type="entry name" value="KPA_reductase"/>
</dbReference>
<comment type="caution">
    <text evidence="7">The sequence shown here is derived from an EMBL/GenBank/DDBJ whole genome shotgun (WGS) entry which is preliminary data.</text>
</comment>
<comment type="similarity">
    <text evidence="1 4">Belongs to the ketopantoate reductase family.</text>
</comment>
<dbReference type="RefSeq" id="WP_381536889.1">
    <property type="nucleotide sequence ID" value="NZ_JBHUGI010000021.1"/>
</dbReference>
<evidence type="ECO:0000259" key="6">
    <source>
        <dbReference type="Pfam" id="PF08546"/>
    </source>
</evidence>
<evidence type="ECO:0000256" key="1">
    <source>
        <dbReference type="ARBA" id="ARBA00007870"/>
    </source>
</evidence>
<dbReference type="InterPro" id="IPR008927">
    <property type="entry name" value="6-PGluconate_DH-like_C_sf"/>
</dbReference>
<dbReference type="InterPro" id="IPR013332">
    <property type="entry name" value="KPR_N"/>
</dbReference>
<comment type="function">
    <text evidence="4">Catalyzes the NADPH-dependent reduction of ketopantoate into pantoic acid.</text>
</comment>
<dbReference type="PANTHER" id="PTHR21708:SF26">
    <property type="entry name" value="2-DEHYDROPANTOATE 2-REDUCTASE"/>
    <property type="match status" value="1"/>
</dbReference>
<dbReference type="NCBIfam" id="TIGR00745">
    <property type="entry name" value="apbA_panE"/>
    <property type="match status" value="1"/>
</dbReference>
<comment type="pathway">
    <text evidence="4">Cofactor biosynthesis; (R)-pantothenate biosynthesis; (R)-pantoate from 3-methyl-2-oxobutanoate: step 2/2.</text>
</comment>
<dbReference type="Proteomes" id="UP001597218">
    <property type="component" value="Unassembled WGS sequence"/>
</dbReference>
<accession>A0ABW4SEP7</accession>
<name>A0ABW4SEP7_9BACL</name>
<dbReference type="InterPro" id="IPR051402">
    <property type="entry name" value="KPR-Related"/>
</dbReference>
<gene>
    <name evidence="7" type="ORF">ACFSFY_07845</name>
</gene>
<evidence type="ECO:0000313" key="7">
    <source>
        <dbReference type="EMBL" id="MFD1927967.1"/>
    </source>
</evidence>
<organism evidence="7 8">
    <name type="scientific">Sporosarcina siberiensis</name>
    <dbReference type="NCBI Taxonomy" id="1365606"/>
    <lineage>
        <taxon>Bacteria</taxon>
        <taxon>Bacillati</taxon>
        <taxon>Bacillota</taxon>
        <taxon>Bacilli</taxon>
        <taxon>Bacillales</taxon>
        <taxon>Caryophanaceae</taxon>
        <taxon>Sporosarcina</taxon>
    </lineage>
</organism>
<evidence type="ECO:0000313" key="8">
    <source>
        <dbReference type="Proteomes" id="UP001597218"/>
    </source>
</evidence>
<dbReference type="Gene3D" id="1.10.1040.10">
    <property type="entry name" value="N-(1-d-carboxylethyl)-l-norvaline Dehydrogenase, domain 2"/>
    <property type="match status" value="1"/>
</dbReference>
<dbReference type="Gene3D" id="3.40.50.720">
    <property type="entry name" value="NAD(P)-binding Rossmann-like Domain"/>
    <property type="match status" value="1"/>
</dbReference>
<dbReference type="InterPro" id="IPR013328">
    <property type="entry name" value="6PGD_dom2"/>
</dbReference>
<feature type="domain" description="Ketopantoate reductase C-terminal" evidence="6">
    <location>
        <begin position="177"/>
        <end position="299"/>
    </location>
</feature>
<dbReference type="EMBL" id="JBHUGI010000021">
    <property type="protein sequence ID" value="MFD1927967.1"/>
    <property type="molecule type" value="Genomic_DNA"/>
</dbReference>
<keyword evidence="2 4" id="KW-0521">NADP</keyword>